<evidence type="ECO:0000313" key="8">
    <source>
        <dbReference type="EMBL" id="HIZ09526.1"/>
    </source>
</evidence>
<reference evidence="8" key="1">
    <citation type="journal article" date="2021" name="PeerJ">
        <title>Extensive microbial diversity within the chicken gut microbiome revealed by metagenomics and culture.</title>
        <authorList>
            <person name="Gilroy R."/>
            <person name="Ravi A."/>
            <person name="Getino M."/>
            <person name="Pursley I."/>
            <person name="Horton D.L."/>
            <person name="Alikhan N.F."/>
            <person name="Baker D."/>
            <person name="Gharbi K."/>
            <person name="Hall N."/>
            <person name="Watson M."/>
            <person name="Adriaenssens E.M."/>
            <person name="Foster-Nyarko E."/>
            <person name="Jarju S."/>
            <person name="Secka A."/>
            <person name="Antonio M."/>
            <person name="Oren A."/>
            <person name="Chaudhuri R.R."/>
            <person name="La Ragione R."/>
            <person name="Hildebrand F."/>
            <person name="Pallen M.J."/>
        </authorList>
    </citation>
    <scope>NUCLEOTIDE SEQUENCE</scope>
    <source>
        <strain evidence="8">CHK192-19661</strain>
    </source>
</reference>
<evidence type="ECO:0000256" key="3">
    <source>
        <dbReference type="ARBA" id="ARBA00022475"/>
    </source>
</evidence>
<evidence type="ECO:0000256" key="6">
    <source>
        <dbReference type="ARBA" id="ARBA00023136"/>
    </source>
</evidence>
<feature type="transmembrane region" description="Helical" evidence="7">
    <location>
        <begin position="155"/>
        <end position="178"/>
    </location>
</feature>
<feature type="transmembrane region" description="Helical" evidence="7">
    <location>
        <begin position="376"/>
        <end position="396"/>
    </location>
</feature>
<feature type="transmembrane region" description="Helical" evidence="7">
    <location>
        <begin position="308"/>
        <end position="327"/>
    </location>
</feature>
<dbReference type="GO" id="GO:0042910">
    <property type="term" value="F:xenobiotic transmembrane transporter activity"/>
    <property type="evidence" value="ECO:0007669"/>
    <property type="project" value="InterPro"/>
</dbReference>
<dbReference type="AlphaFoldDB" id="A0A9D2D6I0"/>
<dbReference type="InterPro" id="IPR048279">
    <property type="entry name" value="MdtK-like"/>
</dbReference>
<keyword evidence="5 7" id="KW-1133">Transmembrane helix</keyword>
<evidence type="ECO:0000256" key="4">
    <source>
        <dbReference type="ARBA" id="ARBA00022692"/>
    </source>
</evidence>
<organism evidence="8 9">
    <name type="scientific">Candidatus Borkfalkia avicola</name>
    <dbReference type="NCBI Taxonomy" id="2838503"/>
    <lineage>
        <taxon>Bacteria</taxon>
        <taxon>Bacillati</taxon>
        <taxon>Bacillota</taxon>
        <taxon>Clostridia</taxon>
        <taxon>Christensenellales</taxon>
        <taxon>Christensenellaceae</taxon>
        <taxon>Candidatus Borkfalkia</taxon>
    </lineage>
</organism>
<sequence length="443" mass="47292">MKLHKEFFRYVLPSMLAFALSGIYSIADGFFVGNELGDNALTAINVAYPLTAFIQAAGTGIGMGGAVLYTLSANSSSPEKKNLFFGISVILMAAAGILLTALVFFISPPVLRLFGAEGQIFDYGEEYMRFIALGALFQVFGTGLTPFIRNMGGSVTAMAAMMAGFVSNIVLDYAFVWLLPWGMAGAAVATVIGQAVTLCVCVGYLVVRRQKPSFRFGRGGARMAGRTLLLALSPFGLTFSPQFTLIFVNISASAVGGDFALNCYAPVSYAISVILLLLQGVSDGSQPLVSREYGRGDVRSARRVRNMAFLFALAVSAACIVALFFTRKVISGLFGASPEVSAEVGEILPIFLTGFLFVAISRISTAFFYAADSSRLAYIIIYGEPVCLLILLLFLPRLLGVFGTWLSVPLSQAVLAVVAVLLVLLYDRKAKKREAAAVLPSSE</sequence>
<feature type="transmembrane region" description="Helical" evidence="7">
    <location>
        <begin position="83"/>
        <end position="107"/>
    </location>
</feature>
<dbReference type="PIRSF" id="PIRSF006603">
    <property type="entry name" value="DinF"/>
    <property type="match status" value="1"/>
</dbReference>
<dbReference type="InterPro" id="IPR002528">
    <property type="entry name" value="MATE_fam"/>
</dbReference>
<feature type="transmembrane region" description="Helical" evidence="7">
    <location>
        <begin position="402"/>
        <end position="426"/>
    </location>
</feature>
<keyword evidence="3" id="KW-1003">Cell membrane</keyword>
<feature type="transmembrane region" description="Helical" evidence="7">
    <location>
        <begin position="347"/>
        <end position="369"/>
    </location>
</feature>
<dbReference type="GO" id="GO:0015297">
    <property type="term" value="F:antiporter activity"/>
    <property type="evidence" value="ECO:0007669"/>
    <property type="project" value="InterPro"/>
</dbReference>
<dbReference type="GO" id="GO:0005886">
    <property type="term" value="C:plasma membrane"/>
    <property type="evidence" value="ECO:0007669"/>
    <property type="project" value="UniProtKB-SubCell"/>
</dbReference>
<evidence type="ECO:0000256" key="5">
    <source>
        <dbReference type="ARBA" id="ARBA00022989"/>
    </source>
</evidence>
<reference evidence="8" key="2">
    <citation type="submission" date="2021-04" db="EMBL/GenBank/DDBJ databases">
        <authorList>
            <person name="Gilroy R."/>
        </authorList>
    </citation>
    <scope>NUCLEOTIDE SEQUENCE</scope>
    <source>
        <strain evidence="8">CHK192-19661</strain>
    </source>
</reference>
<dbReference type="EMBL" id="DXCF01000019">
    <property type="protein sequence ID" value="HIZ09526.1"/>
    <property type="molecule type" value="Genomic_DNA"/>
</dbReference>
<evidence type="ECO:0000256" key="1">
    <source>
        <dbReference type="ARBA" id="ARBA00004651"/>
    </source>
</evidence>
<dbReference type="InterPro" id="IPR051327">
    <property type="entry name" value="MATE_MepA_subfamily"/>
</dbReference>
<evidence type="ECO:0000256" key="7">
    <source>
        <dbReference type="SAM" id="Phobius"/>
    </source>
</evidence>
<dbReference type="Pfam" id="PF01554">
    <property type="entry name" value="MatE"/>
    <property type="match status" value="2"/>
</dbReference>
<name>A0A9D2D6I0_9FIRM</name>
<feature type="transmembrane region" description="Helical" evidence="7">
    <location>
        <begin position="47"/>
        <end position="71"/>
    </location>
</feature>
<feature type="transmembrane region" description="Helical" evidence="7">
    <location>
        <begin position="7"/>
        <end position="27"/>
    </location>
</feature>
<proteinExistence type="predicted"/>
<gene>
    <name evidence="8" type="ORF">H9726_03450</name>
</gene>
<keyword evidence="6 7" id="KW-0472">Membrane</keyword>
<dbReference type="PANTHER" id="PTHR43823:SF3">
    <property type="entry name" value="MULTIDRUG EXPORT PROTEIN MEPA"/>
    <property type="match status" value="1"/>
</dbReference>
<evidence type="ECO:0000256" key="2">
    <source>
        <dbReference type="ARBA" id="ARBA00022448"/>
    </source>
</evidence>
<feature type="transmembrane region" description="Helical" evidence="7">
    <location>
        <begin position="228"/>
        <end position="247"/>
    </location>
</feature>
<keyword evidence="2" id="KW-0813">Transport</keyword>
<protein>
    <submittedName>
        <fullName evidence="8">Multidrug transporter MatE</fullName>
    </submittedName>
</protein>
<feature type="transmembrane region" description="Helical" evidence="7">
    <location>
        <begin position="184"/>
        <end position="207"/>
    </location>
</feature>
<comment type="caution">
    <text evidence="8">The sequence shown here is derived from an EMBL/GenBank/DDBJ whole genome shotgun (WGS) entry which is preliminary data.</text>
</comment>
<evidence type="ECO:0000313" key="9">
    <source>
        <dbReference type="Proteomes" id="UP000824025"/>
    </source>
</evidence>
<comment type="subcellular location">
    <subcellularLocation>
        <location evidence="1">Cell membrane</location>
        <topology evidence="1">Multi-pass membrane protein</topology>
    </subcellularLocation>
</comment>
<dbReference type="PANTHER" id="PTHR43823">
    <property type="entry name" value="SPORULATION PROTEIN YKVU"/>
    <property type="match status" value="1"/>
</dbReference>
<keyword evidence="4 7" id="KW-0812">Transmembrane</keyword>
<dbReference type="Proteomes" id="UP000824025">
    <property type="component" value="Unassembled WGS sequence"/>
</dbReference>
<feature type="transmembrane region" description="Helical" evidence="7">
    <location>
        <begin position="259"/>
        <end position="278"/>
    </location>
</feature>
<accession>A0A9D2D6I0</accession>
<feature type="transmembrane region" description="Helical" evidence="7">
    <location>
        <begin position="127"/>
        <end position="148"/>
    </location>
</feature>